<dbReference type="Proteomes" id="UP000570517">
    <property type="component" value="Unassembled WGS sequence"/>
</dbReference>
<keyword evidence="3" id="KW-1185">Reference proteome</keyword>
<protein>
    <recommendedName>
        <fullName evidence="4">PASTA domain-containing protein</fullName>
    </recommendedName>
</protein>
<feature type="chain" id="PRO_5032575743" description="PASTA domain-containing protein" evidence="1">
    <location>
        <begin position="23"/>
        <end position="121"/>
    </location>
</feature>
<proteinExistence type="predicted"/>
<comment type="caution">
    <text evidence="2">The sequence shown here is derived from an EMBL/GenBank/DDBJ whole genome shotgun (WGS) entry which is preliminary data.</text>
</comment>
<keyword evidence="1" id="KW-0732">Signal</keyword>
<sequence>MKNSIIAAVVATCALTAGTIGAAGPAVAARDGKIHTTGSDDMTWVMPDVDGMVLKHAIITVSDVTAPVALNIGTVAKGDQPVINQEDWVVCGQSPKEGAKISQETLKVVLAVQRPHDSSCA</sequence>
<feature type="signal peptide" evidence="1">
    <location>
        <begin position="1"/>
        <end position="22"/>
    </location>
</feature>
<dbReference type="RefSeq" id="WP_178360999.1">
    <property type="nucleotide sequence ID" value="NZ_JABFYL010000045.1"/>
</dbReference>
<evidence type="ECO:0008006" key="4">
    <source>
        <dbReference type="Google" id="ProtNLM"/>
    </source>
</evidence>
<gene>
    <name evidence="2" type="ORF">HLY00_4493</name>
</gene>
<dbReference type="EMBL" id="JABFYL010000045">
    <property type="protein sequence ID" value="NVN52783.1"/>
    <property type="molecule type" value="Genomic_DNA"/>
</dbReference>
<accession>A0A850PWF0</accession>
<dbReference type="AlphaFoldDB" id="A0A850PWF0"/>
<evidence type="ECO:0000313" key="2">
    <source>
        <dbReference type="EMBL" id="NVN52783.1"/>
    </source>
</evidence>
<name>A0A850PWF0_9MYCO</name>
<evidence type="ECO:0000313" key="3">
    <source>
        <dbReference type="Proteomes" id="UP000570517"/>
    </source>
</evidence>
<evidence type="ECO:0000256" key="1">
    <source>
        <dbReference type="SAM" id="SignalP"/>
    </source>
</evidence>
<reference evidence="2 3" key="1">
    <citation type="submission" date="2020-05" db="EMBL/GenBank/DDBJ databases">
        <title>Draft genome sequence of Mycobacterium hippocampi DL, isolated from European seabass, Dicentrarchus labrax, reared in fish farms.</title>
        <authorList>
            <person name="Stathopoulou P."/>
            <person name="Asimakis E."/>
            <person name="Tzokas K."/>
            <person name="Batargias C."/>
            <person name="Tsiamis G."/>
        </authorList>
    </citation>
    <scope>NUCLEOTIDE SEQUENCE [LARGE SCALE GENOMIC DNA]</scope>
    <source>
        <strain evidence="2 3">DL</strain>
    </source>
</reference>
<organism evidence="2 3">
    <name type="scientific">Mycolicibacterium hippocampi</name>
    <dbReference type="NCBI Taxonomy" id="659824"/>
    <lineage>
        <taxon>Bacteria</taxon>
        <taxon>Bacillati</taxon>
        <taxon>Actinomycetota</taxon>
        <taxon>Actinomycetes</taxon>
        <taxon>Mycobacteriales</taxon>
        <taxon>Mycobacteriaceae</taxon>
        <taxon>Mycolicibacterium</taxon>
    </lineage>
</organism>